<gene>
    <name evidence="1" type="ORF">GCM10008933_00970</name>
</gene>
<evidence type="ECO:0008006" key="3">
    <source>
        <dbReference type="Google" id="ProtNLM"/>
    </source>
</evidence>
<sequence>MKDELRSRVCAVMAEVLQIHGSCNVNIIRGNTEQWDSLKHLELILALEEEFQVRFTAEQAVNIHSLEDIVTILGGS</sequence>
<dbReference type="SUPFAM" id="SSF47336">
    <property type="entry name" value="ACP-like"/>
    <property type="match status" value="1"/>
</dbReference>
<evidence type="ECO:0000313" key="1">
    <source>
        <dbReference type="EMBL" id="GAA0373724.1"/>
    </source>
</evidence>
<proteinExistence type="predicted"/>
<dbReference type="RefSeq" id="WP_343855974.1">
    <property type="nucleotide sequence ID" value="NZ_BAAACX010000002.1"/>
</dbReference>
<reference evidence="1 2" key="1">
    <citation type="journal article" date="2019" name="Int. J. Syst. Evol. Microbiol.">
        <title>The Global Catalogue of Microorganisms (GCM) 10K type strain sequencing project: providing services to taxonomists for standard genome sequencing and annotation.</title>
        <authorList>
            <consortium name="The Broad Institute Genomics Platform"/>
            <consortium name="The Broad Institute Genome Sequencing Center for Infectious Disease"/>
            <person name="Wu L."/>
            <person name="Ma J."/>
        </authorList>
    </citation>
    <scope>NUCLEOTIDE SEQUENCE [LARGE SCALE GENOMIC DNA]</scope>
    <source>
        <strain evidence="1 2">JCM 12774</strain>
    </source>
</reference>
<name>A0ABN0XVB9_9BACL</name>
<dbReference type="InterPro" id="IPR036736">
    <property type="entry name" value="ACP-like_sf"/>
</dbReference>
<evidence type="ECO:0000313" key="2">
    <source>
        <dbReference type="Proteomes" id="UP001500340"/>
    </source>
</evidence>
<dbReference type="EMBL" id="BAAACX010000002">
    <property type="protein sequence ID" value="GAA0373724.1"/>
    <property type="molecule type" value="Genomic_DNA"/>
</dbReference>
<accession>A0ABN0XVB9</accession>
<dbReference type="Proteomes" id="UP001500340">
    <property type="component" value="Unassembled WGS sequence"/>
</dbReference>
<dbReference type="Gene3D" id="1.10.1200.10">
    <property type="entry name" value="ACP-like"/>
    <property type="match status" value="1"/>
</dbReference>
<comment type="caution">
    <text evidence="1">The sequence shown here is derived from an EMBL/GenBank/DDBJ whole genome shotgun (WGS) entry which is preliminary data.</text>
</comment>
<protein>
    <recommendedName>
        <fullName evidence="3">Carrier domain-containing protein</fullName>
    </recommendedName>
</protein>
<organism evidence="1 2">
    <name type="scientific">Paenibacillus motobuensis</name>
    <dbReference type="NCBI Taxonomy" id="295324"/>
    <lineage>
        <taxon>Bacteria</taxon>
        <taxon>Bacillati</taxon>
        <taxon>Bacillota</taxon>
        <taxon>Bacilli</taxon>
        <taxon>Bacillales</taxon>
        <taxon>Paenibacillaceae</taxon>
        <taxon>Paenibacillus</taxon>
    </lineage>
</organism>
<keyword evidence="2" id="KW-1185">Reference proteome</keyword>